<dbReference type="EMBL" id="CP007029">
    <property type="protein sequence ID" value="AHE99905.1"/>
    <property type="molecule type" value="Genomic_DNA"/>
</dbReference>
<dbReference type="GO" id="GO:0003677">
    <property type="term" value="F:DNA binding"/>
    <property type="evidence" value="ECO:0007669"/>
    <property type="project" value="InterPro"/>
</dbReference>
<dbReference type="RefSeq" id="WP_006745930.1">
    <property type="nucleotide sequence ID" value="NZ_CP007029.1"/>
</dbReference>
<accession>W0DSR7</accession>
<evidence type="ECO:0000313" key="2">
    <source>
        <dbReference type="Proteomes" id="UP000005289"/>
    </source>
</evidence>
<protein>
    <submittedName>
        <fullName evidence="1">Uncharacterized protein</fullName>
    </submittedName>
</protein>
<keyword evidence="2" id="KW-1185">Reference proteome</keyword>
<dbReference type="STRING" id="713585.THITH_03345"/>
<sequence>MMDVTEAGLLALTPGGRVVCGDPQSPLCAVFVESEAAGLAQLAGRKAAGAADATFAAELGVSAQTIANWENRVGTLRLQTRSQNRLRRLYERSG</sequence>
<dbReference type="Proteomes" id="UP000005289">
    <property type="component" value="Chromosome"/>
</dbReference>
<organism evidence="1 2">
    <name type="scientific">Thioalkalivibrio paradoxus ARh 1</name>
    <dbReference type="NCBI Taxonomy" id="713585"/>
    <lineage>
        <taxon>Bacteria</taxon>
        <taxon>Pseudomonadati</taxon>
        <taxon>Pseudomonadota</taxon>
        <taxon>Gammaproteobacteria</taxon>
        <taxon>Chromatiales</taxon>
        <taxon>Ectothiorhodospiraceae</taxon>
        <taxon>Thioalkalivibrio</taxon>
    </lineage>
</organism>
<name>W0DSR7_9GAMM</name>
<dbReference type="OrthoDB" id="23389at72276"/>
<dbReference type="HOGENOM" id="CLU_2385219_0_0_6"/>
<proteinExistence type="predicted"/>
<dbReference type="KEGG" id="tti:THITH_03345"/>
<reference evidence="1 2" key="1">
    <citation type="submission" date="2013-12" db="EMBL/GenBank/DDBJ databases">
        <authorList>
            <consortium name="DOE Joint Genome Institute"/>
            <person name="Muyzer G."/>
            <person name="Huntemann M."/>
            <person name="Han J."/>
            <person name="Chen A."/>
            <person name="Kyrpides N."/>
            <person name="Mavromatis K."/>
            <person name="Markowitz V."/>
            <person name="Palaniappan K."/>
            <person name="Ivanova N."/>
            <person name="Schaumberg A."/>
            <person name="Pati A."/>
            <person name="Liolios K."/>
            <person name="Nordberg H.P."/>
            <person name="Cantor M.N."/>
            <person name="Hua S.X."/>
            <person name="Woyke T."/>
        </authorList>
    </citation>
    <scope>NUCLEOTIDE SEQUENCE [LARGE SCALE GENOMIC DNA]</scope>
    <source>
        <strain evidence="1 2">ARh 1</strain>
    </source>
</reference>
<dbReference type="AlphaFoldDB" id="W0DSR7"/>
<evidence type="ECO:0000313" key="1">
    <source>
        <dbReference type="EMBL" id="AHE99905.1"/>
    </source>
</evidence>
<dbReference type="InterPro" id="IPR010982">
    <property type="entry name" value="Lambda_DNA-bd_dom_sf"/>
</dbReference>
<dbReference type="Gene3D" id="1.10.260.40">
    <property type="entry name" value="lambda repressor-like DNA-binding domains"/>
    <property type="match status" value="1"/>
</dbReference>
<gene>
    <name evidence="1" type="ORF">THITH_03345</name>
</gene>